<organism evidence="10 11">
    <name type="scientific">Sphingomonas parapaucimobilis NBRC 15100</name>
    <dbReference type="NCBI Taxonomy" id="1219049"/>
    <lineage>
        <taxon>Bacteria</taxon>
        <taxon>Pseudomonadati</taxon>
        <taxon>Pseudomonadota</taxon>
        <taxon>Alphaproteobacteria</taxon>
        <taxon>Sphingomonadales</taxon>
        <taxon>Sphingomonadaceae</taxon>
        <taxon>Sphingomonas</taxon>
    </lineage>
</organism>
<dbReference type="PANTHER" id="PTHR30435">
    <property type="entry name" value="FLAGELLAR PROTEIN"/>
    <property type="match status" value="1"/>
</dbReference>
<evidence type="ECO:0000256" key="1">
    <source>
        <dbReference type="ARBA" id="ARBA00004117"/>
    </source>
</evidence>
<dbReference type="Pfam" id="PF22692">
    <property type="entry name" value="LlgE_F_G_D1"/>
    <property type="match status" value="1"/>
</dbReference>
<keyword evidence="10" id="KW-0282">Flagellum</keyword>
<dbReference type="RefSeq" id="WP_042487312.1">
    <property type="nucleotide sequence ID" value="NZ_BBPI01000048.1"/>
</dbReference>
<dbReference type="Pfam" id="PF06429">
    <property type="entry name" value="Flg_bbr_C"/>
    <property type="match status" value="1"/>
</dbReference>
<feature type="domain" description="Flagellar basal body rod protein N-terminal" evidence="7">
    <location>
        <begin position="6"/>
        <end position="35"/>
    </location>
</feature>
<dbReference type="GO" id="GO:0071978">
    <property type="term" value="P:bacterial-type flagellum-dependent swarming motility"/>
    <property type="evidence" value="ECO:0007669"/>
    <property type="project" value="TreeGrafter"/>
</dbReference>
<dbReference type="eggNOG" id="COG4787">
    <property type="taxonomic scope" value="Bacteria"/>
</dbReference>
<evidence type="ECO:0000256" key="4">
    <source>
        <dbReference type="ARBA" id="ARBA00038560"/>
    </source>
</evidence>
<keyword evidence="10" id="KW-0969">Cilium</keyword>
<dbReference type="Pfam" id="PF00460">
    <property type="entry name" value="Flg_bb_rod"/>
    <property type="match status" value="1"/>
</dbReference>
<keyword evidence="10" id="KW-0966">Cell projection</keyword>
<comment type="subunit">
    <text evidence="4 6">The basal body constitutes a major portion of the flagellar organelle and consists of five rings (E,L,P,S, and M) mounted on a central rod. The rod consists of about 26 subunits of FlgG in the distal portion, and FlgB, FlgC and FlgF are thought to build up the proximal portion of the rod with about 6 subunits each.</text>
</comment>
<dbReference type="InterPro" id="IPR001444">
    <property type="entry name" value="Flag_bb_rod_N"/>
</dbReference>
<dbReference type="NCBIfam" id="TIGR03506">
    <property type="entry name" value="FlgEFG_subfam"/>
    <property type="match status" value="1"/>
</dbReference>
<reference evidence="10 11" key="1">
    <citation type="submission" date="2014-11" db="EMBL/GenBank/DDBJ databases">
        <title>Whole genome shotgun sequence of Sphingomonas parapaucimobilis NBRC 15100.</title>
        <authorList>
            <person name="Katano-Makiyama Y."/>
            <person name="Hosoyama A."/>
            <person name="Hashimoto M."/>
            <person name="Hosoyama Y."/>
            <person name="Noguchi M."/>
            <person name="Numata M."/>
            <person name="Tsuchikane K."/>
            <person name="Hirakata S."/>
            <person name="Uohara A."/>
            <person name="Shimodaira J."/>
            <person name="Ohji S."/>
            <person name="Ichikawa N."/>
            <person name="Kimura A."/>
            <person name="Yamazoe A."/>
            <person name="Fujita N."/>
        </authorList>
    </citation>
    <scope>NUCLEOTIDE SEQUENCE [LARGE SCALE GENOMIC DNA]</scope>
    <source>
        <strain evidence="10 11">NBRC 15100</strain>
    </source>
</reference>
<evidence type="ECO:0000256" key="3">
    <source>
        <dbReference type="ARBA" id="ARBA00023143"/>
    </source>
</evidence>
<evidence type="ECO:0000256" key="6">
    <source>
        <dbReference type="RuleBase" id="RU362116"/>
    </source>
</evidence>
<comment type="similarity">
    <text evidence="2 6">Belongs to the flagella basal body rod proteins family.</text>
</comment>
<feature type="domain" description="Flagellar basal-body/hook protein C-terminal" evidence="8">
    <location>
        <begin position="201"/>
        <end position="245"/>
    </location>
</feature>
<gene>
    <name evidence="10" type="primary">flgF</name>
    <name evidence="10" type="ORF">SP5_048_00290</name>
</gene>
<protein>
    <recommendedName>
        <fullName evidence="5 6">Flagellar basal-body rod protein FlgF</fullName>
    </recommendedName>
</protein>
<evidence type="ECO:0000313" key="10">
    <source>
        <dbReference type="EMBL" id="GAM01136.1"/>
    </source>
</evidence>
<comment type="caution">
    <text evidence="10">The sequence shown here is derived from an EMBL/GenBank/DDBJ whole genome shotgun (WGS) entry which is preliminary data.</text>
</comment>
<dbReference type="PANTHER" id="PTHR30435:SF18">
    <property type="entry name" value="FLAGELLAR BASAL-BODY ROD PROTEIN FLGF"/>
    <property type="match status" value="1"/>
</dbReference>
<evidence type="ECO:0000259" key="8">
    <source>
        <dbReference type="Pfam" id="PF06429"/>
    </source>
</evidence>
<evidence type="ECO:0000259" key="7">
    <source>
        <dbReference type="Pfam" id="PF00460"/>
    </source>
</evidence>
<dbReference type="NCBIfam" id="NF009280">
    <property type="entry name" value="PRK12640.1"/>
    <property type="match status" value="1"/>
</dbReference>
<dbReference type="InterPro" id="IPR037925">
    <property type="entry name" value="FlgE/F/G-like"/>
</dbReference>
<comment type="subcellular location">
    <subcellularLocation>
        <location evidence="1 6">Bacterial flagellum basal body</location>
    </subcellularLocation>
</comment>
<dbReference type="AlphaFoldDB" id="A0A0A1W7L2"/>
<dbReference type="GO" id="GO:0030694">
    <property type="term" value="C:bacterial-type flagellum basal body, rod"/>
    <property type="evidence" value="ECO:0007669"/>
    <property type="project" value="UniProtKB-UniRule"/>
</dbReference>
<feature type="domain" description="Flagellar hook protein FlgE/F/G-like D1" evidence="9">
    <location>
        <begin position="89"/>
        <end position="148"/>
    </location>
</feature>
<proteinExistence type="inferred from homology"/>
<dbReference type="InterPro" id="IPR020013">
    <property type="entry name" value="Flagellar_FlgE/F/G"/>
</dbReference>
<evidence type="ECO:0000313" key="11">
    <source>
        <dbReference type="Proteomes" id="UP000032305"/>
    </source>
</evidence>
<dbReference type="InterPro" id="IPR053967">
    <property type="entry name" value="LlgE_F_G-like_D1"/>
</dbReference>
<dbReference type="InterPro" id="IPR010930">
    <property type="entry name" value="Flg_bb/hook_C_dom"/>
</dbReference>
<evidence type="ECO:0000256" key="5">
    <source>
        <dbReference type="ARBA" id="ARBA00040228"/>
    </source>
</evidence>
<accession>A0A0A1W7L2</accession>
<evidence type="ECO:0000259" key="9">
    <source>
        <dbReference type="Pfam" id="PF22692"/>
    </source>
</evidence>
<dbReference type="OrthoDB" id="9804559at2"/>
<evidence type="ECO:0000256" key="2">
    <source>
        <dbReference type="ARBA" id="ARBA00009677"/>
    </source>
</evidence>
<keyword evidence="11" id="KW-1185">Reference proteome</keyword>
<keyword evidence="3 6" id="KW-0975">Bacterial flagellum</keyword>
<dbReference type="Proteomes" id="UP000032305">
    <property type="component" value="Unassembled WGS sequence"/>
</dbReference>
<sequence>MDKLVYTASTGMRAHMAAQTAIANNMANASTIGFRADRVVFDRIDLKGGGAAFEARMPTAEEVTDADRAPGTIQHTGNALDIAIATSSAWLAVQAPDGSEAYTRRGDLEVTASGVLQTGDGYPVIGQNGPITVPPYNAMTVAPDGTLSIVPLGAGPDTQPQVIDRIKLADTRGTQTVKGLDNLLRVKGGGAMPQDMDATVQSGALEGSNVNMTQTLVDMIENQRSYEVQANLMKEAKSLDENSASLMRLPS</sequence>
<name>A0A0A1W7L2_9SPHN</name>
<dbReference type="SUPFAM" id="SSF117143">
    <property type="entry name" value="Flagellar hook protein flgE"/>
    <property type="match status" value="1"/>
</dbReference>
<dbReference type="EMBL" id="BBPI01000048">
    <property type="protein sequence ID" value="GAM01136.1"/>
    <property type="molecule type" value="Genomic_DNA"/>
</dbReference>